<proteinExistence type="predicted"/>
<comment type="caution">
    <text evidence="1">The sequence shown here is derived from an EMBL/GenBank/DDBJ whole genome shotgun (WGS) entry which is preliminary data.</text>
</comment>
<organism evidence="1 2">
    <name type="scientific">Zarea fungicola</name>
    <dbReference type="NCBI Taxonomy" id="93591"/>
    <lineage>
        <taxon>Eukaryota</taxon>
        <taxon>Fungi</taxon>
        <taxon>Dikarya</taxon>
        <taxon>Ascomycota</taxon>
        <taxon>Pezizomycotina</taxon>
        <taxon>Sordariomycetes</taxon>
        <taxon>Hypocreomycetidae</taxon>
        <taxon>Hypocreales</taxon>
        <taxon>Cordycipitaceae</taxon>
        <taxon>Zarea</taxon>
    </lineage>
</organism>
<sequence>MKYIVIVISAAIVSRAPQASDFSYGLNPASAAVLLSVPSGLHGIELGANGNADEEQAVPPQATYAIAVSASPTLLVMAYTLTLAMQSPPICWSLWRVLWLQVVAEGLDLVLTEIFLNAREILLVLGEEKYMTVFLGALRAKVFLWPS</sequence>
<reference evidence="1" key="1">
    <citation type="submission" date="2022-08" db="EMBL/GenBank/DDBJ databases">
        <title>Genome Sequence of Lecanicillium fungicola.</title>
        <authorList>
            <person name="Buettner E."/>
        </authorList>
    </citation>
    <scope>NUCLEOTIDE SEQUENCE</scope>
    <source>
        <strain evidence="1">Babe33</strain>
    </source>
</reference>
<gene>
    <name evidence="1" type="ORF">NQ176_g200</name>
</gene>
<evidence type="ECO:0000313" key="1">
    <source>
        <dbReference type="EMBL" id="KAJ2984132.1"/>
    </source>
</evidence>
<dbReference type="Proteomes" id="UP001143910">
    <property type="component" value="Unassembled WGS sequence"/>
</dbReference>
<protein>
    <submittedName>
        <fullName evidence="1">Uncharacterized protein</fullName>
    </submittedName>
</protein>
<keyword evidence="2" id="KW-1185">Reference proteome</keyword>
<evidence type="ECO:0000313" key="2">
    <source>
        <dbReference type="Proteomes" id="UP001143910"/>
    </source>
</evidence>
<accession>A0ACC1NXS9</accession>
<dbReference type="EMBL" id="JANJQO010000006">
    <property type="protein sequence ID" value="KAJ2984132.1"/>
    <property type="molecule type" value="Genomic_DNA"/>
</dbReference>
<name>A0ACC1NXS9_9HYPO</name>